<dbReference type="RefSeq" id="WP_070123076.1">
    <property type="nucleotide sequence ID" value="NZ_MAXD01000016.1"/>
</dbReference>
<sequence>MVKDFSAWANAWNDYSRSDVNYLVFVVGGTAALVVLALSLLLESNGTVLTFFCGLAVIVTLAGIWVVNFYPIWMEDSPEPAVFTIQVEKEFGVHDFSCPPDVMSIKDALPDAGTYRCTITDGKDDSTVRDVRLIVTADNKVGLYDNQGKEMK</sequence>
<keyword evidence="1" id="KW-0812">Transmembrane</keyword>
<gene>
    <name evidence="2" type="ORF">BBK15_09980</name>
</gene>
<dbReference type="Proteomes" id="UP000175684">
    <property type="component" value="Unassembled WGS sequence"/>
</dbReference>
<protein>
    <submittedName>
        <fullName evidence="2">Uncharacterized protein</fullName>
    </submittedName>
</protein>
<evidence type="ECO:0000313" key="2">
    <source>
        <dbReference type="EMBL" id="OFA33630.1"/>
    </source>
</evidence>
<organism evidence="2 3">
    <name type="scientific">Bifidobacterium adolescentis</name>
    <dbReference type="NCBI Taxonomy" id="1680"/>
    <lineage>
        <taxon>Bacteria</taxon>
        <taxon>Bacillati</taxon>
        <taxon>Actinomycetota</taxon>
        <taxon>Actinomycetes</taxon>
        <taxon>Bifidobacteriales</taxon>
        <taxon>Bifidobacteriaceae</taxon>
        <taxon>Bifidobacterium</taxon>
    </lineage>
</organism>
<feature type="transmembrane region" description="Helical" evidence="1">
    <location>
        <begin position="20"/>
        <end position="42"/>
    </location>
</feature>
<name>A0A1E7XXX8_BIFAD</name>
<dbReference type="EMBL" id="MAXD01000016">
    <property type="protein sequence ID" value="OFA33630.1"/>
    <property type="molecule type" value="Genomic_DNA"/>
</dbReference>
<reference evidence="2 3" key="1">
    <citation type="submission" date="2016-07" db="EMBL/GenBank/DDBJ databases">
        <title>Draft Genome Sequence of Bifidobacterium adolescentis strain Km 4.</title>
        <authorList>
            <person name="Danilenko V.N."/>
        </authorList>
    </citation>
    <scope>NUCLEOTIDE SEQUENCE [LARGE SCALE GENOMIC DNA]</scope>
    <source>
        <strain evidence="2 3">Km 4</strain>
    </source>
</reference>
<accession>A0A1E7XXX8</accession>
<dbReference type="AlphaFoldDB" id="A0A1E7XXX8"/>
<feature type="transmembrane region" description="Helical" evidence="1">
    <location>
        <begin position="49"/>
        <end position="73"/>
    </location>
</feature>
<evidence type="ECO:0000256" key="1">
    <source>
        <dbReference type="SAM" id="Phobius"/>
    </source>
</evidence>
<comment type="caution">
    <text evidence="2">The sequence shown here is derived from an EMBL/GenBank/DDBJ whole genome shotgun (WGS) entry which is preliminary data.</text>
</comment>
<proteinExistence type="predicted"/>
<evidence type="ECO:0000313" key="3">
    <source>
        <dbReference type="Proteomes" id="UP000175684"/>
    </source>
</evidence>
<keyword evidence="1" id="KW-1133">Transmembrane helix</keyword>
<keyword evidence="1" id="KW-0472">Membrane</keyword>